<feature type="transmembrane region" description="Helical" evidence="1">
    <location>
        <begin position="50"/>
        <end position="69"/>
    </location>
</feature>
<name>A0ABM7HLR8_MYCME</name>
<reference evidence="2 3" key="1">
    <citation type="journal article" date="2019" name="Emerg. Microbes Infect.">
        <title>Comprehensive subspecies identification of 175 nontuberculous mycobacteria species based on 7547 genomic profiles.</title>
        <authorList>
            <person name="Matsumoto Y."/>
            <person name="Kinjo T."/>
            <person name="Motooka D."/>
            <person name="Nabeya D."/>
            <person name="Jung N."/>
            <person name="Uechi K."/>
            <person name="Horii T."/>
            <person name="Iida T."/>
            <person name="Fujita J."/>
            <person name="Nakamura S."/>
        </authorList>
    </citation>
    <scope>NUCLEOTIDE SEQUENCE [LARGE SCALE GENOMIC DNA]</scope>
    <source>
        <strain evidence="2 3">JCM 12375</strain>
    </source>
</reference>
<accession>A0ABM7HLR8</accession>
<sequence length="71" mass="7254">MAIIRVPGVRFGFEYGCQPGGVGIVTVRSGIFSGATGSPTTPMLSRKTEMGTGASVLVGAVVVALVVQIDW</sequence>
<evidence type="ECO:0000313" key="2">
    <source>
        <dbReference type="EMBL" id="BBX31452.1"/>
    </source>
</evidence>
<dbReference type="EMBL" id="AP022567">
    <property type="protein sequence ID" value="BBX31452.1"/>
    <property type="molecule type" value="Genomic_DNA"/>
</dbReference>
<keyword evidence="1" id="KW-0812">Transmembrane</keyword>
<evidence type="ECO:0000256" key="1">
    <source>
        <dbReference type="SAM" id="Phobius"/>
    </source>
</evidence>
<gene>
    <name evidence="2" type="ORF">MMAGJ_07340</name>
</gene>
<keyword evidence="1" id="KW-1133">Transmembrane helix</keyword>
<keyword evidence="1" id="KW-0472">Membrane</keyword>
<organism evidence="2 3">
    <name type="scientific">Mycolicibacterium mageritense</name>
    <name type="common">Mycobacterium mageritense</name>
    <dbReference type="NCBI Taxonomy" id="53462"/>
    <lineage>
        <taxon>Bacteria</taxon>
        <taxon>Bacillati</taxon>
        <taxon>Actinomycetota</taxon>
        <taxon>Actinomycetes</taxon>
        <taxon>Mycobacteriales</taxon>
        <taxon>Mycobacteriaceae</taxon>
        <taxon>Mycolicibacterium</taxon>
    </lineage>
</organism>
<protein>
    <submittedName>
        <fullName evidence="2">Uncharacterized protein</fullName>
    </submittedName>
</protein>
<dbReference type="Proteomes" id="UP000465622">
    <property type="component" value="Chromosome"/>
</dbReference>
<evidence type="ECO:0000313" key="3">
    <source>
        <dbReference type="Proteomes" id="UP000465622"/>
    </source>
</evidence>
<proteinExistence type="predicted"/>
<keyword evidence="3" id="KW-1185">Reference proteome</keyword>